<proteinExistence type="predicted"/>
<organism evidence="2 3">
    <name type="scientific">Ajellomyces dermatitidis (strain ER-3 / ATCC MYA-2586)</name>
    <name type="common">Blastomyces dermatitidis</name>
    <dbReference type="NCBI Taxonomy" id="559297"/>
    <lineage>
        <taxon>Eukaryota</taxon>
        <taxon>Fungi</taxon>
        <taxon>Dikarya</taxon>
        <taxon>Ascomycota</taxon>
        <taxon>Pezizomycotina</taxon>
        <taxon>Eurotiomycetes</taxon>
        <taxon>Eurotiomycetidae</taxon>
        <taxon>Onygenales</taxon>
        <taxon>Ajellomycetaceae</taxon>
        <taxon>Blastomyces</taxon>
    </lineage>
</organism>
<dbReference type="Proteomes" id="UP000002039">
    <property type="component" value="Unassembled WGS sequence"/>
</dbReference>
<dbReference type="EMBL" id="EQ999973">
    <property type="protein sequence ID" value="OAS99794.1"/>
    <property type="molecule type" value="Genomic_DNA"/>
</dbReference>
<sequence>MLLAIGIQTWLSAYIGLLLPSPCIATLMNGKTSDVSNNTLHRSRHSLVKFRPDSTLRKKEIMIVEINIFHIIKNYIHSCCSTATDALRMKVPVKIRSQVTGSLELKEPCCTEYYIWRL</sequence>
<feature type="signal peptide" evidence="1">
    <location>
        <begin position="1"/>
        <end position="25"/>
    </location>
</feature>
<evidence type="ECO:0000256" key="1">
    <source>
        <dbReference type="SAM" id="SignalP"/>
    </source>
</evidence>
<dbReference type="GeneID" id="69031208"/>
<reference evidence="3" key="2">
    <citation type="journal article" date="2015" name="PLoS Genet.">
        <title>The dynamic genome and transcriptome of the human fungal pathogen Blastomyces and close relative Emmonsia.</title>
        <authorList>
            <person name="Munoz J.F."/>
            <person name="Gauthier G.M."/>
            <person name="Desjardins C.A."/>
            <person name="Gallo J.E."/>
            <person name="Holder J."/>
            <person name="Sullivan T.D."/>
            <person name="Marty A.J."/>
            <person name="Carmen J.C."/>
            <person name="Chen Z."/>
            <person name="Ding L."/>
            <person name="Gujja S."/>
            <person name="Magrini V."/>
            <person name="Misas E."/>
            <person name="Mitreva M."/>
            <person name="Priest M."/>
            <person name="Saif S."/>
            <person name="Whiston E.A."/>
            <person name="Young S."/>
            <person name="Zeng Q."/>
            <person name="Goldman W.E."/>
            <person name="Mardis E.R."/>
            <person name="Taylor J.W."/>
            <person name="McEwen J.G."/>
            <person name="Clay O.K."/>
            <person name="Klein B.S."/>
            <person name="Cuomo C.A."/>
        </authorList>
    </citation>
    <scope>NUCLEOTIDE SEQUENCE [LARGE SCALE GENOMIC DNA]</scope>
    <source>
        <strain evidence="3">ER-3 / ATCC MYA-2586</strain>
    </source>
</reference>
<gene>
    <name evidence="2" type="ORF">BDCG_16316</name>
</gene>
<protein>
    <recommendedName>
        <fullName evidence="4">Secreted protein</fullName>
    </recommendedName>
</protein>
<dbReference type="RefSeq" id="XP_045279522.1">
    <property type="nucleotide sequence ID" value="XM_045425566.1"/>
</dbReference>
<keyword evidence="3" id="KW-1185">Reference proteome</keyword>
<accession>A0ABX2VRD8</accession>
<evidence type="ECO:0000313" key="3">
    <source>
        <dbReference type="Proteomes" id="UP000002039"/>
    </source>
</evidence>
<keyword evidence="1" id="KW-0732">Signal</keyword>
<feature type="chain" id="PRO_5045033946" description="Secreted protein" evidence="1">
    <location>
        <begin position="26"/>
        <end position="118"/>
    </location>
</feature>
<evidence type="ECO:0008006" key="4">
    <source>
        <dbReference type="Google" id="ProtNLM"/>
    </source>
</evidence>
<name>A0ABX2VRD8_AJEDR</name>
<reference evidence="2" key="1">
    <citation type="submission" date="2009-02" db="EMBL/GenBank/DDBJ databases">
        <title>The Genome Sequence of Blastomyces dermatitidis strain ER-3.</title>
        <authorList>
            <consortium name="The Broad Institute Genome Sequencing Platform"/>
            <consortium name="Broad Institute Microbial Sequencing Center."/>
            <person name="Champion M."/>
            <person name="Cuomo C."/>
            <person name="Ma L.-J."/>
            <person name="Henn M.R."/>
            <person name="Klein B."/>
            <person name="Goldman B."/>
            <person name="Young S."/>
            <person name="Kodira C.D."/>
            <person name="Zeng Q."/>
            <person name="Koehrsen M."/>
            <person name="Alvarado L."/>
            <person name="Berlin A.M."/>
            <person name="Heiman D.I."/>
            <person name="Hepburn T.A."/>
            <person name="Saif S."/>
            <person name="Shea T.D."/>
            <person name="Shenoy N."/>
            <person name="Sykes S."/>
            <person name="Galagan J."/>
            <person name="Nusbaum C."/>
            <person name="Birren B."/>
        </authorList>
    </citation>
    <scope>NUCLEOTIDE SEQUENCE</scope>
    <source>
        <strain evidence="2">ER-3</strain>
    </source>
</reference>
<dbReference type="EMBL" id="EQ999973">
    <property type="protein sequence ID" value="OAS99795.1"/>
    <property type="molecule type" value="Genomic_DNA"/>
</dbReference>
<dbReference type="RefSeq" id="XP_045279523.1">
    <property type="nucleotide sequence ID" value="XM_045425567.1"/>
</dbReference>
<evidence type="ECO:0000313" key="2">
    <source>
        <dbReference type="EMBL" id="OAS99795.1"/>
    </source>
</evidence>